<dbReference type="PROSITE" id="PS51186">
    <property type="entry name" value="GNAT"/>
    <property type="match status" value="1"/>
</dbReference>
<proteinExistence type="predicted"/>
<dbReference type="RefSeq" id="WP_206868184.1">
    <property type="nucleotide sequence ID" value="NZ_BMBA01000001.1"/>
</dbReference>
<reference evidence="2 3" key="1">
    <citation type="journal article" date="2021" name="Int. J. Syst. Evol. Microbiol.">
        <title>Clostridium zeae sp. nov., isolated from corn silage.</title>
        <authorList>
            <person name="Kobayashi H."/>
            <person name="Tanizawa Y."/>
            <person name="Yagura M."/>
            <person name="Sakamoto M."/>
            <person name="Ohkuma M."/>
            <person name="Tohno M."/>
        </authorList>
    </citation>
    <scope>NUCLEOTIDE SEQUENCE [LARGE SCALE GENOMIC DNA]</scope>
    <source>
        <strain evidence="2 3">CSC2</strain>
    </source>
</reference>
<comment type="caution">
    <text evidence="2">The sequence shown here is derived from an EMBL/GenBank/DDBJ whole genome shotgun (WGS) entry which is preliminary data.</text>
</comment>
<gene>
    <name evidence="2" type="ORF">CSC2_07160</name>
</gene>
<evidence type="ECO:0000259" key="1">
    <source>
        <dbReference type="PROSITE" id="PS51186"/>
    </source>
</evidence>
<feature type="domain" description="N-acetyltransferase" evidence="1">
    <location>
        <begin position="159"/>
        <end position="314"/>
    </location>
</feature>
<sequence>MEIFDFELKHVEEAKLIAISNYNEEREYVKVLPEIYTFPDLEHFANNGLGVVAFDNGRMVGFLCCYEPWESAYNSKAKGTFSPIHAHGTVKENRCRVYRKMYEAAAEKWVKNKITYHSIALYAHDQEAVNAMFTYGFGLRCIDAIRPMEGLEIQCNNEVIFEELSKAEIPKVREMRKLLTEHLGHSPCFMYSTQEVFERWLTRAEARNTRLFVAIDEEKPIAFVEIAGGGENFATEVPDMCNICGAFCLPEYRGKNIYQSLLNFTILKLKEEGYNRLGVDFESFNPNANMFWTKYFTSYTNGVVRRIDECALNN</sequence>
<dbReference type="Gene3D" id="3.40.630.30">
    <property type="match status" value="1"/>
</dbReference>
<dbReference type="InterPro" id="IPR000182">
    <property type="entry name" value="GNAT_dom"/>
</dbReference>
<evidence type="ECO:0000313" key="3">
    <source>
        <dbReference type="Proteomes" id="UP000663802"/>
    </source>
</evidence>
<dbReference type="CDD" id="cd04301">
    <property type="entry name" value="NAT_SF"/>
    <property type="match status" value="1"/>
</dbReference>
<protein>
    <submittedName>
        <fullName evidence="2">GNAT family N-acetyltransferase</fullName>
    </submittedName>
</protein>
<dbReference type="EMBL" id="BMBA01000001">
    <property type="protein sequence ID" value="GFZ30190.1"/>
    <property type="molecule type" value="Genomic_DNA"/>
</dbReference>
<name>A0ABQ1E629_9CLOT</name>
<dbReference type="Pfam" id="PF00583">
    <property type="entry name" value="Acetyltransf_1"/>
    <property type="match status" value="1"/>
</dbReference>
<evidence type="ECO:0000313" key="2">
    <source>
        <dbReference type="EMBL" id="GFZ30190.1"/>
    </source>
</evidence>
<dbReference type="InterPro" id="IPR016181">
    <property type="entry name" value="Acyl_CoA_acyltransferase"/>
</dbReference>
<dbReference type="SUPFAM" id="SSF55729">
    <property type="entry name" value="Acyl-CoA N-acyltransferases (Nat)"/>
    <property type="match status" value="1"/>
</dbReference>
<accession>A0ABQ1E629</accession>
<organism evidence="2 3">
    <name type="scientific">Clostridium zeae</name>
    <dbReference type="NCBI Taxonomy" id="2759022"/>
    <lineage>
        <taxon>Bacteria</taxon>
        <taxon>Bacillati</taxon>
        <taxon>Bacillota</taxon>
        <taxon>Clostridia</taxon>
        <taxon>Eubacteriales</taxon>
        <taxon>Clostridiaceae</taxon>
        <taxon>Clostridium</taxon>
    </lineage>
</organism>
<dbReference type="Proteomes" id="UP000663802">
    <property type="component" value="Unassembled WGS sequence"/>
</dbReference>
<keyword evidence="3" id="KW-1185">Reference proteome</keyword>